<dbReference type="PROSITE" id="PS51257">
    <property type="entry name" value="PROKAR_LIPOPROTEIN"/>
    <property type="match status" value="1"/>
</dbReference>
<proteinExistence type="predicted"/>
<evidence type="ECO:0000256" key="1">
    <source>
        <dbReference type="SAM" id="MobiDB-lite"/>
    </source>
</evidence>
<feature type="compositionally biased region" description="Low complexity" evidence="1">
    <location>
        <begin position="152"/>
        <end position="179"/>
    </location>
</feature>
<feature type="compositionally biased region" description="Polar residues" evidence="1">
    <location>
        <begin position="369"/>
        <end position="378"/>
    </location>
</feature>
<evidence type="ECO:0000313" key="4">
    <source>
        <dbReference type="Proteomes" id="UP000315995"/>
    </source>
</evidence>
<organism evidence="3 4">
    <name type="scientific">Persicimonas caeni</name>
    <dbReference type="NCBI Taxonomy" id="2292766"/>
    <lineage>
        <taxon>Bacteria</taxon>
        <taxon>Deltaproteobacteria</taxon>
        <taxon>Bradymonadales</taxon>
        <taxon>Bradymonadaceae</taxon>
        <taxon>Persicimonas</taxon>
    </lineage>
</organism>
<keyword evidence="2" id="KW-0732">Signal</keyword>
<feature type="chain" id="PRO_5030106375" description="Collagen-like protein" evidence="2">
    <location>
        <begin position="24"/>
        <end position="378"/>
    </location>
</feature>
<evidence type="ECO:0008006" key="5">
    <source>
        <dbReference type="Google" id="ProtNLM"/>
    </source>
</evidence>
<feature type="compositionally biased region" description="Gly residues" evidence="1">
    <location>
        <begin position="320"/>
        <end position="345"/>
    </location>
</feature>
<name>A0A4Y6PSU6_PERCE</name>
<feature type="compositionally biased region" description="Gly residues" evidence="1">
    <location>
        <begin position="251"/>
        <end position="284"/>
    </location>
</feature>
<sequence>MHLRRLAVLALFASLALSLGGCAAIQKALGLKTDLQDKPVKKLELDLVGTEALCPGASAPLIVTAVLDDGKRLMTEGAGQGKVTWDNYKIQTVGGQMARGGNFVIDGDPRVTLAKPAKIIVRSVHHPKKTVEATVPARYDCGFVANFSGQNGRNGANGRVGSSGRNGQSNQSSGSYAEPGGHGGDGQDGGHGQDGEPGQDADDVVVYVKLAEVPEGDKPLLKVRAESQTSNHVEVFLVDPEAGGLKVVANGGHGGHGGNGGSGGKGGSGGTGAPAGNGGNGGNGGDGGNGAAGGDGGAIKLVVDPAAKTYLKAITLENEGGQGGQPGTKGYGGSGGTTFSGGQQGQRGQDGRSGTRVGRDGKSGPEPQVTFQSVAQVW</sequence>
<feature type="signal peptide" evidence="2">
    <location>
        <begin position="1"/>
        <end position="23"/>
    </location>
</feature>
<dbReference type="Proteomes" id="UP000315995">
    <property type="component" value="Chromosome"/>
</dbReference>
<protein>
    <recommendedName>
        <fullName evidence="5">Collagen-like protein</fullName>
    </recommendedName>
</protein>
<evidence type="ECO:0000256" key="2">
    <source>
        <dbReference type="SAM" id="SignalP"/>
    </source>
</evidence>
<accession>A0A5B8Y3Y2</accession>
<evidence type="ECO:0000313" key="3">
    <source>
        <dbReference type="EMBL" id="QDG51411.1"/>
    </source>
</evidence>
<feature type="compositionally biased region" description="Gly residues" evidence="1">
    <location>
        <begin position="180"/>
        <end position="192"/>
    </location>
</feature>
<feature type="region of interest" description="Disordered" evidence="1">
    <location>
        <begin position="247"/>
        <end position="284"/>
    </location>
</feature>
<feature type="region of interest" description="Disordered" evidence="1">
    <location>
        <begin position="318"/>
        <end position="378"/>
    </location>
</feature>
<dbReference type="RefSeq" id="WP_141197894.1">
    <property type="nucleotide sequence ID" value="NZ_CP041186.1"/>
</dbReference>
<dbReference type="EMBL" id="CP041186">
    <property type="protein sequence ID" value="QDG51411.1"/>
    <property type="molecule type" value="Genomic_DNA"/>
</dbReference>
<accession>A0A4Y6PSU6</accession>
<reference evidence="3 4" key="1">
    <citation type="submission" date="2019-06" db="EMBL/GenBank/DDBJ databases">
        <title>Persicimonas caeni gen. nov., sp. nov., a predatory bacterium isolated from solar saltern.</title>
        <authorList>
            <person name="Wang S."/>
        </authorList>
    </citation>
    <scope>NUCLEOTIDE SEQUENCE [LARGE SCALE GENOMIC DNA]</scope>
    <source>
        <strain evidence="3 4">YN101</strain>
    </source>
</reference>
<keyword evidence="4" id="KW-1185">Reference proteome</keyword>
<dbReference type="AlphaFoldDB" id="A0A4Y6PSU6"/>
<gene>
    <name evidence="3" type="ORF">FIV42_11860</name>
</gene>
<feature type="region of interest" description="Disordered" evidence="1">
    <location>
        <begin position="152"/>
        <end position="200"/>
    </location>
</feature>